<feature type="transmembrane region" description="Helical" evidence="1">
    <location>
        <begin position="338"/>
        <end position="357"/>
    </location>
</feature>
<dbReference type="InterPro" id="IPR010640">
    <property type="entry name" value="Low_temperature_requirement_A"/>
</dbReference>
<reference evidence="2 3" key="1">
    <citation type="submission" date="2020-07" db="EMBL/GenBank/DDBJ databases">
        <title>Sequencing the genomes of 1000 actinobacteria strains.</title>
        <authorList>
            <person name="Klenk H.-P."/>
        </authorList>
    </citation>
    <scope>NUCLEOTIDE SEQUENCE [LARGE SCALE GENOMIC DNA]</scope>
    <source>
        <strain evidence="2 3">DSM 29531</strain>
    </source>
</reference>
<dbReference type="Proteomes" id="UP000571817">
    <property type="component" value="Unassembled WGS sequence"/>
</dbReference>
<feature type="transmembrane region" description="Helical" evidence="1">
    <location>
        <begin position="392"/>
        <end position="410"/>
    </location>
</feature>
<feature type="transmembrane region" description="Helical" evidence="1">
    <location>
        <begin position="96"/>
        <end position="116"/>
    </location>
</feature>
<feature type="transmembrane region" description="Helical" evidence="1">
    <location>
        <begin position="37"/>
        <end position="56"/>
    </location>
</feature>
<keyword evidence="1" id="KW-0472">Membrane</keyword>
<feature type="transmembrane region" description="Helical" evidence="1">
    <location>
        <begin position="228"/>
        <end position="248"/>
    </location>
</feature>
<dbReference type="PANTHER" id="PTHR36840">
    <property type="entry name" value="BLL5714 PROTEIN"/>
    <property type="match status" value="1"/>
</dbReference>
<accession>A0A853DN22</accession>
<protein>
    <submittedName>
        <fullName evidence="2">Low temperature requirement protein LtrA</fullName>
    </submittedName>
</protein>
<dbReference type="Pfam" id="PF06772">
    <property type="entry name" value="LtrA"/>
    <property type="match status" value="1"/>
</dbReference>
<sequence length="424" mass="44927">MTEARTSGVRVARAHPLARMTGRDPDERERVSSPLELLFDLTFVIAVGNAAGYLATSIDESHLLTGLCAFVMAMFATALAWINFTWFASAFDTDDWLYRILTMVQMIGVVVLALGIPRLFESVTREGSFHGTGVVAGYVVMRVALVAQWVRAGRQSATERSKARHYALLVVLAQVCWVVFALLAPSWTVAGPVFVLLGLLEVAIPVLVERRSVTPWHPAHIAERYGLFTIITLGEAVVGTVASSSLALHRPGVAGWTWQAVAVVVAGIGLTFAMWWIYFAADVAGQLRRRPAGQFVFGYGHVPLFAAIAATGAGLHVAGSQLAARAGGDGHEAVGETTALAVVAVPVAVFLVAVWAIRAYLLGSTAGDVALLALSLAVLLVAVVLAVVHVDLAACVLVVMLSPFVTVAGIEMPGVRPGRRAFVG</sequence>
<organism evidence="2 3">
    <name type="scientific">Allobranchiibius huperziae</name>
    <dbReference type="NCBI Taxonomy" id="1874116"/>
    <lineage>
        <taxon>Bacteria</taxon>
        <taxon>Bacillati</taxon>
        <taxon>Actinomycetota</taxon>
        <taxon>Actinomycetes</taxon>
        <taxon>Micrococcales</taxon>
        <taxon>Dermacoccaceae</taxon>
        <taxon>Allobranchiibius</taxon>
    </lineage>
</organism>
<feature type="transmembrane region" description="Helical" evidence="1">
    <location>
        <begin position="369"/>
        <end position="386"/>
    </location>
</feature>
<feature type="transmembrane region" description="Helical" evidence="1">
    <location>
        <begin position="296"/>
        <end position="318"/>
    </location>
</feature>
<comment type="caution">
    <text evidence="2">The sequence shown here is derived from an EMBL/GenBank/DDBJ whole genome shotgun (WGS) entry which is preliminary data.</text>
</comment>
<name>A0A853DN22_9MICO</name>
<keyword evidence="1" id="KW-1133">Transmembrane helix</keyword>
<feature type="transmembrane region" description="Helical" evidence="1">
    <location>
        <begin position="62"/>
        <end position="84"/>
    </location>
</feature>
<keyword evidence="3" id="KW-1185">Reference proteome</keyword>
<dbReference type="AlphaFoldDB" id="A0A853DN22"/>
<proteinExistence type="predicted"/>
<dbReference type="PANTHER" id="PTHR36840:SF1">
    <property type="entry name" value="BLL5714 PROTEIN"/>
    <property type="match status" value="1"/>
</dbReference>
<evidence type="ECO:0000256" key="1">
    <source>
        <dbReference type="SAM" id="Phobius"/>
    </source>
</evidence>
<feature type="transmembrane region" description="Helical" evidence="1">
    <location>
        <begin position="260"/>
        <end position="284"/>
    </location>
</feature>
<feature type="transmembrane region" description="Helical" evidence="1">
    <location>
        <begin position="128"/>
        <end position="145"/>
    </location>
</feature>
<dbReference type="EMBL" id="JACCFW010000001">
    <property type="protein sequence ID" value="NYJ76161.1"/>
    <property type="molecule type" value="Genomic_DNA"/>
</dbReference>
<dbReference type="RefSeq" id="WP_218883757.1">
    <property type="nucleotide sequence ID" value="NZ_JACCFW010000001.1"/>
</dbReference>
<evidence type="ECO:0000313" key="2">
    <source>
        <dbReference type="EMBL" id="NYJ76161.1"/>
    </source>
</evidence>
<keyword evidence="1" id="KW-0812">Transmembrane</keyword>
<gene>
    <name evidence="2" type="ORF">HNR15_003124</name>
</gene>
<evidence type="ECO:0000313" key="3">
    <source>
        <dbReference type="Proteomes" id="UP000571817"/>
    </source>
</evidence>
<feature type="transmembrane region" description="Helical" evidence="1">
    <location>
        <begin position="166"/>
        <end position="183"/>
    </location>
</feature>
<feature type="transmembrane region" description="Helical" evidence="1">
    <location>
        <begin position="189"/>
        <end position="208"/>
    </location>
</feature>